<feature type="transmembrane region" description="Helical" evidence="12">
    <location>
        <begin position="346"/>
        <end position="364"/>
    </location>
</feature>
<evidence type="ECO:0000256" key="2">
    <source>
        <dbReference type="ARBA" id="ARBA00022679"/>
    </source>
</evidence>
<keyword evidence="4 12" id="KW-0812">Transmembrane</keyword>
<feature type="transmembrane region" description="Helical" evidence="12">
    <location>
        <begin position="126"/>
        <end position="145"/>
    </location>
</feature>
<dbReference type="GO" id="GO:0016020">
    <property type="term" value="C:membrane"/>
    <property type="evidence" value="ECO:0007669"/>
    <property type="project" value="UniProtKB-SubCell"/>
</dbReference>
<dbReference type="EC" id="2.3.1.250" evidence="9"/>
<evidence type="ECO:0000256" key="1">
    <source>
        <dbReference type="ARBA" id="ARBA00004141"/>
    </source>
</evidence>
<comment type="catalytic activity">
    <reaction evidence="11">
        <text>[Wnt protein]-L-serine + (9Z)-hexadecenoyl-CoA = [Wnt protein]-O-(9Z)-hexadecenoyl-L-serine + CoA</text>
        <dbReference type="Rhea" id="RHEA:45336"/>
        <dbReference type="Rhea" id="RHEA-COMP:11170"/>
        <dbReference type="Rhea" id="RHEA-COMP:11171"/>
        <dbReference type="ChEBI" id="CHEBI:29999"/>
        <dbReference type="ChEBI" id="CHEBI:57287"/>
        <dbReference type="ChEBI" id="CHEBI:61540"/>
        <dbReference type="ChEBI" id="CHEBI:85189"/>
        <dbReference type="EC" id="2.3.1.250"/>
    </reaction>
</comment>
<gene>
    <name evidence="13" type="primary">por</name>
    <name evidence="13" type="ORF">g.3959</name>
</gene>
<evidence type="ECO:0000256" key="7">
    <source>
        <dbReference type="ARBA" id="ARBA00023315"/>
    </source>
</evidence>
<accession>A0A0A1XQ38</accession>
<dbReference type="PANTHER" id="PTHR13906">
    <property type="entry name" value="PORCUPINE"/>
    <property type="match status" value="1"/>
</dbReference>
<evidence type="ECO:0000256" key="11">
    <source>
        <dbReference type="ARBA" id="ARBA00047978"/>
    </source>
</evidence>
<feature type="transmembrane region" description="Helical" evidence="12">
    <location>
        <begin position="274"/>
        <end position="293"/>
    </location>
</feature>
<keyword evidence="7" id="KW-0012">Acyltransferase</keyword>
<sequence length="487" mass="55874">MYMSYYNYDEPLEYADEDYDTIPEQNEPINSWTNICETCILPSTMQIISYMGIIIGFSFICHIGIVICYHLKTKKEWLLHIISISAGCGMLTVAVGTNSFIIIFFAIFSYLVFLLINLFPPFRKNIGVIMVICTILTLLCSEHIWKNQIAWEMIKGSAMVVNMKIISIAFEMQETVLKSQRAKNVPNILSFCGYIFTPANLIVGPWIPYSSYLYSIRLNPTKQFHMRRLMWVCFCCLLSLGFLNSSNCIVPYLFSNSSLVWVRIFRDAFAVRCSHYFVSFLSQASLITGGLLIHKDDKPNKWLGHMVTLPLHIEFPRSLSSAVRVWNVPMHKFLKEYIFRGIYKRFNSHLVAIFVTYLVSSLLHGQYLKIYLVLFSLAIFGFVESILRKKISIAFNACVTAQACRKPCHFKHCSSHGWQSDGAILVKLTNLLFSMVTIFHLAYIGAMMNESIAGEDTGFGVDLSLWSSVSYFNHWIVLLTYLLYLVI</sequence>
<evidence type="ECO:0000256" key="10">
    <source>
        <dbReference type="ARBA" id="ARBA00040371"/>
    </source>
</evidence>
<dbReference type="GO" id="GO:0017147">
    <property type="term" value="F:Wnt-protein binding"/>
    <property type="evidence" value="ECO:0007669"/>
    <property type="project" value="TreeGrafter"/>
</dbReference>
<dbReference type="InterPro" id="IPR049941">
    <property type="entry name" value="LPLAT_7/PORCN-like"/>
</dbReference>
<feature type="transmembrane region" description="Helical" evidence="12">
    <location>
        <begin position="465"/>
        <end position="486"/>
    </location>
</feature>
<keyword evidence="3" id="KW-0879">Wnt signaling pathway</keyword>
<evidence type="ECO:0000256" key="6">
    <source>
        <dbReference type="ARBA" id="ARBA00023136"/>
    </source>
</evidence>
<dbReference type="PANTHER" id="PTHR13906:SF12">
    <property type="entry name" value="PROTEIN-SERINE O-PALMITOLEOYLTRANSFERASE PORCUPINE"/>
    <property type="match status" value="1"/>
</dbReference>
<protein>
    <recommendedName>
        <fullName evidence="10">Protein-serine O-palmitoleoyltransferase porcupine</fullName>
        <ecNumber evidence="9">2.3.1.250</ecNumber>
    </recommendedName>
</protein>
<dbReference type="EMBL" id="GBXI01001629">
    <property type="protein sequence ID" value="JAD12663.1"/>
    <property type="molecule type" value="Transcribed_RNA"/>
</dbReference>
<reference evidence="13" key="2">
    <citation type="journal article" date="2015" name="Gigascience">
        <title>Reconstructing a comprehensive transcriptome assembly of a white-pupal translocated strain of the pest fruit fly Bactrocera cucurbitae.</title>
        <authorList>
            <person name="Sim S.B."/>
            <person name="Calla B."/>
            <person name="Hall B."/>
            <person name="DeRego T."/>
            <person name="Geib S.M."/>
        </authorList>
    </citation>
    <scope>NUCLEOTIDE SEQUENCE</scope>
</reference>
<reference evidence="13" key="1">
    <citation type="submission" date="2014-11" db="EMBL/GenBank/DDBJ databases">
        <authorList>
            <person name="Geib S."/>
        </authorList>
    </citation>
    <scope>NUCLEOTIDE SEQUENCE</scope>
</reference>
<feature type="transmembrane region" description="Helical" evidence="12">
    <location>
        <begin position="101"/>
        <end position="119"/>
    </location>
</feature>
<feature type="transmembrane region" description="Helical" evidence="12">
    <location>
        <begin position="370"/>
        <end position="387"/>
    </location>
</feature>
<evidence type="ECO:0000256" key="3">
    <source>
        <dbReference type="ARBA" id="ARBA00022687"/>
    </source>
</evidence>
<feature type="transmembrane region" description="Helical" evidence="12">
    <location>
        <begin position="229"/>
        <end position="254"/>
    </location>
</feature>
<dbReference type="GO" id="GO:0030258">
    <property type="term" value="P:lipid modification"/>
    <property type="evidence" value="ECO:0007669"/>
    <property type="project" value="TreeGrafter"/>
</dbReference>
<evidence type="ECO:0000256" key="5">
    <source>
        <dbReference type="ARBA" id="ARBA00022989"/>
    </source>
</evidence>
<dbReference type="GO" id="GO:0061355">
    <property type="term" value="P:Wnt protein secretion"/>
    <property type="evidence" value="ECO:0007669"/>
    <property type="project" value="TreeGrafter"/>
</dbReference>
<evidence type="ECO:0000313" key="13">
    <source>
        <dbReference type="EMBL" id="JAD12663.1"/>
    </source>
</evidence>
<evidence type="ECO:0000256" key="4">
    <source>
        <dbReference type="ARBA" id="ARBA00022692"/>
    </source>
</evidence>
<dbReference type="GO" id="GO:0005783">
    <property type="term" value="C:endoplasmic reticulum"/>
    <property type="evidence" value="ECO:0007669"/>
    <property type="project" value="TreeGrafter"/>
</dbReference>
<name>A0A0A1XQ38_ZEUCU</name>
<dbReference type="Pfam" id="PF03062">
    <property type="entry name" value="MBOAT"/>
    <property type="match status" value="1"/>
</dbReference>
<feature type="transmembrane region" description="Helical" evidence="12">
    <location>
        <begin position="77"/>
        <end position="95"/>
    </location>
</feature>
<dbReference type="GO" id="GO:1990698">
    <property type="term" value="F:palmitoleoyltransferase activity"/>
    <property type="evidence" value="ECO:0007669"/>
    <property type="project" value="UniProtKB-EC"/>
</dbReference>
<feature type="transmembrane region" description="Helical" evidence="12">
    <location>
        <begin position="47"/>
        <end position="70"/>
    </location>
</feature>
<comment type="subcellular location">
    <subcellularLocation>
        <location evidence="1">Membrane</location>
        <topology evidence="1">Multi-pass membrane protein</topology>
    </subcellularLocation>
</comment>
<feature type="transmembrane region" description="Helical" evidence="12">
    <location>
        <begin position="424"/>
        <end position="445"/>
    </location>
</feature>
<dbReference type="GO" id="GO:0016055">
    <property type="term" value="P:Wnt signaling pathway"/>
    <property type="evidence" value="ECO:0007669"/>
    <property type="project" value="UniProtKB-KW"/>
</dbReference>
<comment type="similarity">
    <text evidence="8">Belongs to the membrane-bound acyltransferase family. Porcupine subfamily.</text>
</comment>
<evidence type="ECO:0000256" key="9">
    <source>
        <dbReference type="ARBA" id="ARBA00038867"/>
    </source>
</evidence>
<keyword evidence="6 12" id="KW-0472">Membrane</keyword>
<organism evidence="13">
    <name type="scientific">Zeugodacus cucurbitae</name>
    <name type="common">Melon fruit fly</name>
    <name type="synonym">Bactrocera cucurbitae</name>
    <dbReference type="NCBI Taxonomy" id="28588"/>
    <lineage>
        <taxon>Eukaryota</taxon>
        <taxon>Metazoa</taxon>
        <taxon>Ecdysozoa</taxon>
        <taxon>Arthropoda</taxon>
        <taxon>Hexapoda</taxon>
        <taxon>Insecta</taxon>
        <taxon>Pterygota</taxon>
        <taxon>Neoptera</taxon>
        <taxon>Endopterygota</taxon>
        <taxon>Diptera</taxon>
        <taxon>Brachycera</taxon>
        <taxon>Muscomorpha</taxon>
        <taxon>Tephritoidea</taxon>
        <taxon>Tephritidae</taxon>
        <taxon>Zeugodacus</taxon>
        <taxon>Zeugodacus</taxon>
    </lineage>
</organism>
<keyword evidence="2 13" id="KW-0808">Transferase</keyword>
<feature type="transmembrane region" description="Helical" evidence="12">
    <location>
        <begin position="188"/>
        <end position="209"/>
    </location>
</feature>
<proteinExistence type="inferred from homology"/>
<keyword evidence="5 12" id="KW-1133">Transmembrane helix</keyword>
<dbReference type="InterPro" id="IPR004299">
    <property type="entry name" value="MBOAT_fam"/>
</dbReference>
<evidence type="ECO:0000256" key="8">
    <source>
        <dbReference type="ARBA" id="ARBA00038269"/>
    </source>
</evidence>
<evidence type="ECO:0000256" key="12">
    <source>
        <dbReference type="SAM" id="Phobius"/>
    </source>
</evidence>
<dbReference type="AlphaFoldDB" id="A0A0A1XQ38"/>